<dbReference type="FunFam" id="1.25.40.120:FF:000035">
    <property type="entry name" value="Geranylgeranyl transferase type-2 subunit alpha"/>
    <property type="match status" value="1"/>
</dbReference>
<dbReference type="PROSITE" id="PS51450">
    <property type="entry name" value="LRR"/>
    <property type="match status" value="1"/>
</dbReference>
<evidence type="ECO:0000256" key="4">
    <source>
        <dbReference type="ARBA" id="ARBA00022602"/>
    </source>
</evidence>
<sequence>MHGRVKVRRSEEQEKTQKEKKEKSEKELRCALNDIFRFRREHTYEDKQLKLIEAVIEKCAEMTTLWNYRREILKHMFMSLGYPNDKVGSLLDHELSLTANCLTNFPKSYAIWHHRVWVMRNHVSPSWASEIEFCNSALKLDERNFHCWDYRRFVVSQGKIPTTSELLYTEESIGMNMSNYSAWHYRSELLSSSRPSSDTSLPVSPPPSQIVDYSADSFADASIPAAELELVHNAIYTDPNDQSPWFYYWWLLGRGIRKAYLRELYISRPLSRIVIVFTSAKARSALEQLDVSVKVTAPSTAHLFVTVDALGGWQSALNENVSAVWWLPISPDLISSFAPVGNQDEFESDSLHFDVSVCIRNIGNSHESKVCTNPFCPPDHLFCLHCTLVSTQNESLTRVDLDPLRLLNPVISPTNEPSTLSALLDNIRDLVEMEPKNKWALLTYIDLLRFVHPSGSIEDINRALDTLMSVDSERTAYYLEMKVSHSVQDALAFAYSERSREVVMSGLRMLNMRYLDWCTLLTKIDLSVNNIMRLPDTIAYLICLCELNLDDNCLVTLNGISRLPSLQILSARRNCLSEFSSIEELLLCPKLQSASIHGNKVTELPYLTRLLAEHPGSKAKSHSIVVIYDKSLQL</sequence>
<evidence type="ECO:0000256" key="3">
    <source>
        <dbReference type="ARBA" id="ARBA00014772"/>
    </source>
</evidence>
<comment type="catalytic activity">
    <reaction evidence="8 9">
        <text>geranylgeranyl diphosphate + L-cysteinyl-[protein] = S-geranylgeranyl-L-cysteinyl-[protein] + diphosphate</text>
        <dbReference type="Rhea" id="RHEA:21240"/>
        <dbReference type="Rhea" id="RHEA-COMP:10131"/>
        <dbReference type="Rhea" id="RHEA-COMP:11537"/>
        <dbReference type="ChEBI" id="CHEBI:29950"/>
        <dbReference type="ChEBI" id="CHEBI:33019"/>
        <dbReference type="ChEBI" id="CHEBI:57533"/>
        <dbReference type="ChEBI" id="CHEBI:86021"/>
        <dbReference type="EC" id="2.5.1.60"/>
    </reaction>
</comment>
<keyword evidence="5 9" id="KW-0808">Transferase</keyword>
<dbReference type="SUPFAM" id="SSF48439">
    <property type="entry name" value="Protein prenylyltransferase"/>
    <property type="match status" value="1"/>
</dbReference>
<comment type="caution">
    <text evidence="11">The sequence shown here is derived from an EMBL/GenBank/DDBJ whole genome shotgun (WGS) entry which is preliminary data.</text>
</comment>
<evidence type="ECO:0000313" key="12">
    <source>
        <dbReference type="Proteomes" id="UP000324629"/>
    </source>
</evidence>
<name>A0A5J4NJR6_9TREM</name>
<dbReference type="GO" id="GO:0097354">
    <property type="term" value="P:prenylation"/>
    <property type="evidence" value="ECO:0007669"/>
    <property type="project" value="UniProtKB-UniRule"/>
</dbReference>
<accession>A0A5J4NJR6</accession>
<dbReference type="AlphaFoldDB" id="A0A5J4NJR6"/>
<dbReference type="GO" id="GO:0005968">
    <property type="term" value="C:Rab-protein geranylgeranyltransferase complex"/>
    <property type="evidence" value="ECO:0007669"/>
    <property type="project" value="TreeGrafter"/>
</dbReference>
<dbReference type="Pfam" id="PF01239">
    <property type="entry name" value="PPTA"/>
    <property type="match status" value="5"/>
</dbReference>
<dbReference type="EMBL" id="QNGE01002422">
    <property type="protein sequence ID" value="KAA3675609.1"/>
    <property type="molecule type" value="Genomic_DNA"/>
</dbReference>
<evidence type="ECO:0000256" key="1">
    <source>
        <dbReference type="ARBA" id="ARBA00006734"/>
    </source>
</evidence>
<dbReference type="SUPFAM" id="SSF52075">
    <property type="entry name" value="Outer arm dynein light chain 1"/>
    <property type="match status" value="1"/>
</dbReference>
<evidence type="ECO:0000256" key="10">
    <source>
        <dbReference type="SAM" id="MobiDB-lite"/>
    </source>
</evidence>
<dbReference type="InterPro" id="IPR032675">
    <property type="entry name" value="LRR_dom_sf"/>
</dbReference>
<dbReference type="PROSITE" id="PS51147">
    <property type="entry name" value="PFTA"/>
    <property type="match status" value="5"/>
</dbReference>
<evidence type="ECO:0000256" key="7">
    <source>
        <dbReference type="ARBA" id="ARBA00031267"/>
    </source>
</evidence>
<dbReference type="Gene3D" id="2.60.40.1130">
    <property type="entry name" value="Rab geranylgeranyltransferase alpha-subunit, insert domain"/>
    <property type="match status" value="1"/>
</dbReference>
<dbReference type="Proteomes" id="UP000324629">
    <property type="component" value="Unassembled WGS sequence"/>
</dbReference>
<reference evidence="11 12" key="1">
    <citation type="journal article" date="2019" name="Gigascience">
        <title>Whole-genome sequence of the oriental lung fluke Paragonimus westermani.</title>
        <authorList>
            <person name="Oey H."/>
            <person name="Zakrzewski M."/>
            <person name="Narain K."/>
            <person name="Devi K.R."/>
            <person name="Agatsuma T."/>
            <person name="Nawaratna S."/>
            <person name="Gobert G.N."/>
            <person name="Jones M.K."/>
            <person name="Ragan M.A."/>
            <person name="McManus D.P."/>
            <person name="Krause L."/>
        </authorList>
    </citation>
    <scope>NUCLEOTIDE SEQUENCE [LARGE SCALE GENOMIC DNA]</scope>
    <source>
        <strain evidence="11 12">IND2009</strain>
    </source>
</reference>
<evidence type="ECO:0000256" key="5">
    <source>
        <dbReference type="ARBA" id="ARBA00022679"/>
    </source>
</evidence>
<comment type="similarity">
    <text evidence="1 9">Belongs to the protein prenyltransferase subunit alpha family.</text>
</comment>
<dbReference type="InterPro" id="IPR001611">
    <property type="entry name" value="Leu-rich_rpt"/>
</dbReference>
<dbReference type="Gene3D" id="1.25.40.120">
    <property type="entry name" value="Protein prenylyltransferase"/>
    <property type="match status" value="1"/>
</dbReference>
<keyword evidence="6" id="KW-0677">Repeat</keyword>
<organism evidence="11 12">
    <name type="scientific">Paragonimus westermani</name>
    <dbReference type="NCBI Taxonomy" id="34504"/>
    <lineage>
        <taxon>Eukaryota</taxon>
        <taxon>Metazoa</taxon>
        <taxon>Spiralia</taxon>
        <taxon>Lophotrochozoa</taxon>
        <taxon>Platyhelminthes</taxon>
        <taxon>Trematoda</taxon>
        <taxon>Digenea</taxon>
        <taxon>Plagiorchiida</taxon>
        <taxon>Troglotremata</taxon>
        <taxon>Troglotrematidae</taxon>
        <taxon>Paragonimus</taxon>
    </lineage>
</organism>
<comment type="function">
    <text evidence="9">Catalyzes the transfer of a geranyl-geranyl moiety from geranyl-geranyl pyrophosphate to cysteines occuring in specific C-terminal amino acid sequences.</text>
</comment>
<dbReference type="EC" id="2.5.1.60" evidence="2 9"/>
<proteinExistence type="inferred from homology"/>
<evidence type="ECO:0000256" key="8">
    <source>
        <dbReference type="ARBA" id="ARBA00047658"/>
    </source>
</evidence>
<evidence type="ECO:0000256" key="9">
    <source>
        <dbReference type="RuleBase" id="RU367120"/>
    </source>
</evidence>
<evidence type="ECO:0000313" key="11">
    <source>
        <dbReference type="EMBL" id="KAA3675609.1"/>
    </source>
</evidence>
<dbReference type="GO" id="GO:0004663">
    <property type="term" value="F:Rab geranylgeranyltransferase activity"/>
    <property type="evidence" value="ECO:0007669"/>
    <property type="project" value="UniProtKB-UniRule"/>
</dbReference>
<dbReference type="PANTHER" id="PTHR11129:SF2">
    <property type="entry name" value="GERANYLGERANYL TRANSFERASE TYPE-2 SUBUNIT ALPHA"/>
    <property type="match status" value="1"/>
</dbReference>
<feature type="compositionally biased region" description="Basic and acidic residues" evidence="10">
    <location>
        <begin position="8"/>
        <end position="24"/>
    </location>
</feature>
<dbReference type="Gene3D" id="3.80.10.10">
    <property type="entry name" value="Ribonuclease Inhibitor"/>
    <property type="match status" value="1"/>
</dbReference>
<gene>
    <name evidence="11" type="ORF">DEA37_0000520</name>
</gene>
<feature type="region of interest" description="Disordered" evidence="10">
    <location>
        <begin position="1"/>
        <end position="24"/>
    </location>
</feature>
<evidence type="ECO:0000256" key="2">
    <source>
        <dbReference type="ARBA" id="ARBA00012656"/>
    </source>
</evidence>
<dbReference type="InterPro" id="IPR002088">
    <property type="entry name" value="Prenyl_trans_a"/>
</dbReference>
<keyword evidence="4 9" id="KW-0637">Prenyltransferase</keyword>
<evidence type="ECO:0000256" key="6">
    <source>
        <dbReference type="ARBA" id="ARBA00022737"/>
    </source>
</evidence>
<protein>
    <recommendedName>
        <fullName evidence="3 9">Geranylgeranyl transferase type-2 subunit alpha</fullName>
        <ecNumber evidence="2 9">2.5.1.60</ecNumber>
    </recommendedName>
    <alternativeName>
        <fullName evidence="7 9">Geranylgeranyl transferase type II subunit alpha</fullName>
    </alternativeName>
</protein>
<dbReference type="PANTHER" id="PTHR11129">
    <property type="entry name" value="PROTEIN FARNESYLTRANSFERASE ALPHA SUBUNIT/RAB GERANYLGERANYL TRANSFERASE ALPHA SUBUNIT"/>
    <property type="match status" value="1"/>
</dbReference>
<keyword evidence="12" id="KW-1185">Reference proteome</keyword>